<evidence type="ECO:0000313" key="2">
    <source>
        <dbReference type="EMBL" id="CAD8150191.1"/>
    </source>
</evidence>
<keyword evidence="1" id="KW-1133">Transmembrane helix</keyword>
<dbReference type="EMBL" id="CAJJDP010000023">
    <property type="protein sequence ID" value="CAD8150191.1"/>
    <property type="molecule type" value="Genomic_DNA"/>
</dbReference>
<proteinExistence type="predicted"/>
<dbReference type="Proteomes" id="UP000683925">
    <property type="component" value="Unassembled WGS sequence"/>
</dbReference>
<keyword evidence="1" id="KW-0812">Transmembrane</keyword>
<feature type="transmembrane region" description="Helical" evidence="1">
    <location>
        <begin position="145"/>
        <end position="163"/>
    </location>
</feature>
<reference evidence="2" key="1">
    <citation type="submission" date="2021-01" db="EMBL/GenBank/DDBJ databases">
        <authorList>
            <consortium name="Genoscope - CEA"/>
            <person name="William W."/>
        </authorList>
    </citation>
    <scope>NUCLEOTIDE SEQUENCE</scope>
</reference>
<evidence type="ECO:0008006" key="4">
    <source>
        <dbReference type="Google" id="ProtNLM"/>
    </source>
</evidence>
<evidence type="ECO:0000313" key="3">
    <source>
        <dbReference type="Proteomes" id="UP000683925"/>
    </source>
</evidence>
<dbReference type="AlphaFoldDB" id="A0A8S1T8E8"/>
<dbReference type="OrthoDB" id="310362at2759"/>
<dbReference type="OMA" id="DQLIQRP"/>
<name>A0A8S1T8E8_PAROT</name>
<keyword evidence="3" id="KW-1185">Reference proteome</keyword>
<accession>A0A8S1T8E8</accession>
<keyword evidence="1" id="KW-0472">Membrane</keyword>
<organism evidence="2 3">
    <name type="scientific">Paramecium octaurelia</name>
    <dbReference type="NCBI Taxonomy" id="43137"/>
    <lineage>
        <taxon>Eukaryota</taxon>
        <taxon>Sar</taxon>
        <taxon>Alveolata</taxon>
        <taxon>Ciliophora</taxon>
        <taxon>Intramacronucleata</taxon>
        <taxon>Oligohymenophorea</taxon>
        <taxon>Peniculida</taxon>
        <taxon>Parameciidae</taxon>
        <taxon>Paramecium</taxon>
    </lineage>
</organism>
<evidence type="ECO:0000256" key="1">
    <source>
        <dbReference type="SAM" id="Phobius"/>
    </source>
</evidence>
<gene>
    <name evidence="2" type="ORF">POCTA_138.1.T0230209</name>
</gene>
<comment type="caution">
    <text evidence="2">The sequence shown here is derived from an EMBL/GenBank/DDBJ whole genome shotgun (WGS) entry which is preliminary data.</text>
</comment>
<sequence>MNYSQRVQMKKPIFDDYYPQSNNYMSQLSKSVSPITNTQTNFNSSSLQYSSYNSLTQSRQKERIFQQKKIPVSIQKNSLFDLKSSKLSNSNLHSTIGVSEFDKPLHFQTDQLIQRPVAIESKPKLQEQTNVQSFAPILEEKNDRFIKIGVVIIIVLLLLIGVLKFK</sequence>
<protein>
    <recommendedName>
        <fullName evidence="4">Transmembrane protein</fullName>
    </recommendedName>
</protein>